<comment type="caution">
    <text evidence="1">The sequence shown here is derived from an EMBL/GenBank/DDBJ whole genome shotgun (WGS) entry which is preliminary data.</text>
</comment>
<keyword evidence="2" id="KW-1185">Reference proteome</keyword>
<dbReference type="EMBL" id="JBBNAF010000008">
    <property type="protein sequence ID" value="KAK9121455.1"/>
    <property type="molecule type" value="Genomic_DNA"/>
</dbReference>
<protein>
    <submittedName>
        <fullName evidence="1">Uncharacterized protein</fullName>
    </submittedName>
</protein>
<reference evidence="1 2" key="1">
    <citation type="submission" date="2024-01" db="EMBL/GenBank/DDBJ databases">
        <title>Genome assemblies of Stephania.</title>
        <authorList>
            <person name="Yang L."/>
        </authorList>
    </citation>
    <scope>NUCLEOTIDE SEQUENCE [LARGE SCALE GENOMIC DNA]</scope>
    <source>
        <strain evidence="1">YNDBR</strain>
        <tissue evidence="1">Leaf</tissue>
    </source>
</reference>
<gene>
    <name evidence="1" type="ORF">Syun_019072</name>
</gene>
<evidence type="ECO:0000313" key="1">
    <source>
        <dbReference type="EMBL" id="KAK9121455.1"/>
    </source>
</evidence>
<accession>A0AAP0IUK3</accession>
<proteinExistence type="predicted"/>
<evidence type="ECO:0000313" key="2">
    <source>
        <dbReference type="Proteomes" id="UP001420932"/>
    </source>
</evidence>
<dbReference type="AlphaFoldDB" id="A0AAP0IUK3"/>
<organism evidence="1 2">
    <name type="scientific">Stephania yunnanensis</name>
    <dbReference type="NCBI Taxonomy" id="152371"/>
    <lineage>
        <taxon>Eukaryota</taxon>
        <taxon>Viridiplantae</taxon>
        <taxon>Streptophyta</taxon>
        <taxon>Embryophyta</taxon>
        <taxon>Tracheophyta</taxon>
        <taxon>Spermatophyta</taxon>
        <taxon>Magnoliopsida</taxon>
        <taxon>Ranunculales</taxon>
        <taxon>Menispermaceae</taxon>
        <taxon>Menispermoideae</taxon>
        <taxon>Cissampelideae</taxon>
        <taxon>Stephania</taxon>
    </lineage>
</organism>
<sequence>MIAANERILQRYHFIPERRKDNCLQDSRRHIDIAFLQLQFPTVTYNLPDSYVSQLSRVMDEDDEEDEADDELTFGHCRRETRGKSDVGRCSYENVWEGLGN</sequence>
<name>A0AAP0IUK3_9MAGN</name>
<dbReference type="Proteomes" id="UP001420932">
    <property type="component" value="Unassembled WGS sequence"/>
</dbReference>